<keyword evidence="2 7" id="KW-0548">Nucleotidyltransferase</keyword>
<feature type="region of interest" description="Adenylyl removase" evidence="7">
    <location>
        <begin position="1"/>
        <end position="456"/>
    </location>
</feature>
<evidence type="ECO:0000256" key="1">
    <source>
        <dbReference type="ARBA" id="ARBA00022679"/>
    </source>
</evidence>
<evidence type="ECO:0000256" key="6">
    <source>
        <dbReference type="ARBA" id="ARBA00023268"/>
    </source>
</evidence>
<dbReference type="Pfam" id="PF03710">
    <property type="entry name" value="GlnE"/>
    <property type="match status" value="2"/>
</dbReference>
<evidence type="ECO:0000259" key="8">
    <source>
        <dbReference type="Pfam" id="PF03710"/>
    </source>
</evidence>
<dbReference type="SUPFAM" id="SSF81301">
    <property type="entry name" value="Nucleotidyltransferase"/>
    <property type="match status" value="2"/>
</dbReference>
<keyword evidence="11" id="KW-1185">Reference proteome</keyword>
<dbReference type="Proteomes" id="UP001500604">
    <property type="component" value="Unassembled WGS sequence"/>
</dbReference>
<comment type="cofactor">
    <cofactor evidence="7">
        <name>Mg(2+)</name>
        <dbReference type="ChEBI" id="CHEBI:18420"/>
    </cofactor>
</comment>
<evidence type="ECO:0000256" key="4">
    <source>
        <dbReference type="ARBA" id="ARBA00022840"/>
    </source>
</evidence>
<keyword evidence="4 7" id="KW-0067">ATP-binding</keyword>
<comment type="catalytic activity">
    <reaction evidence="7">
        <text>[glutamine synthetase]-O(4)-(5'-adenylyl)-L-tyrosine + phosphate = [glutamine synthetase]-L-tyrosine + ADP</text>
        <dbReference type="Rhea" id="RHEA:43716"/>
        <dbReference type="Rhea" id="RHEA-COMP:10660"/>
        <dbReference type="Rhea" id="RHEA-COMP:10661"/>
        <dbReference type="ChEBI" id="CHEBI:43474"/>
        <dbReference type="ChEBI" id="CHEBI:46858"/>
        <dbReference type="ChEBI" id="CHEBI:83624"/>
        <dbReference type="ChEBI" id="CHEBI:456216"/>
        <dbReference type="EC" id="2.7.7.89"/>
    </reaction>
</comment>
<accession>A0ABP8V1Y1</accession>
<dbReference type="InterPro" id="IPR043519">
    <property type="entry name" value="NT_sf"/>
</dbReference>
<dbReference type="HAMAP" id="MF_00802">
    <property type="entry name" value="GlnE"/>
    <property type="match status" value="1"/>
</dbReference>
<feature type="domain" description="PII-uridylyltransferase/Glutamine-synthetase adenylyltransferase" evidence="9">
    <location>
        <begin position="873"/>
        <end position="942"/>
    </location>
</feature>
<organism evidence="10 11">
    <name type="scientific">Kistimonas scapharcae</name>
    <dbReference type="NCBI Taxonomy" id="1036133"/>
    <lineage>
        <taxon>Bacteria</taxon>
        <taxon>Pseudomonadati</taxon>
        <taxon>Pseudomonadota</taxon>
        <taxon>Gammaproteobacteria</taxon>
        <taxon>Oceanospirillales</taxon>
        <taxon>Endozoicomonadaceae</taxon>
        <taxon>Kistimonas</taxon>
    </lineage>
</organism>
<evidence type="ECO:0000313" key="10">
    <source>
        <dbReference type="EMBL" id="GAA4649251.1"/>
    </source>
</evidence>
<evidence type="ECO:0000259" key="9">
    <source>
        <dbReference type="Pfam" id="PF08335"/>
    </source>
</evidence>
<dbReference type="Gene3D" id="3.30.460.10">
    <property type="entry name" value="Beta Polymerase, domain 2"/>
    <property type="match status" value="2"/>
</dbReference>
<evidence type="ECO:0000256" key="7">
    <source>
        <dbReference type="HAMAP-Rule" id="MF_00802"/>
    </source>
</evidence>
<feature type="domain" description="PII-uridylyltransferase/Glutamine-synthetase adenylyltransferase" evidence="9">
    <location>
        <begin position="314"/>
        <end position="452"/>
    </location>
</feature>
<dbReference type="PANTHER" id="PTHR30621:SF0">
    <property type="entry name" value="BIFUNCTIONAL GLUTAMINE SYNTHETASE ADENYLYLTRANSFERASE_ADENYLYL-REMOVING ENZYME"/>
    <property type="match status" value="1"/>
</dbReference>
<feature type="region of interest" description="Adenylyl transferase" evidence="7">
    <location>
        <begin position="465"/>
        <end position="984"/>
    </location>
</feature>
<dbReference type="GO" id="GO:0016779">
    <property type="term" value="F:nucleotidyltransferase activity"/>
    <property type="evidence" value="ECO:0007669"/>
    <property type="project" value="UniProtKB-KW"/>
</dbReference>
<dbReference type="InterPro" id="IPR013546">
    <property type="entry name" value="PII_UdlTrfase/GS_AdlTrfase"/>
</dbReference>
<dbReference type="Gene3D" id="1.20.120.1510">
    <property type="match status" value="1"/>
</dbReference>
<protein>
    <recommendedName>
        <fullName evidence="7">Bifunctional glutamine synthetase adenylyltransferase/adenylyl-removing enzyme</fullName>
    </recommendedName>
    <alternativeName>
        <fullName evidence="7">ATP:glutamine synthetase adenylyltransferase</fullName>
    </alternativeName>
    <alternativeName>
        <fullName evidence="7">ATase</fullName>
    </alternativeName>
    <domain>
        <recommendedName>
            <fullName evidence="7">Glutamine synthetase adenylyl-L-tyrosine phosphorylase</fullName>
            <ecNumber evidence="7">2.7.7.89</ecNumber>
        </recommendedName>
        <alternativeName>
            <fullName evidence="7">Adenylyl removase</fullName>
            <shortName evidence="7">AR</shortName>
            <shortName evidence="7">AT-N</shortName>
        </alternativeName>
    </domain>
    <domain>
        <recommendedName>
            <fullName evidence="7">Glutamine synthetase adenylyl transferase</fullName>
            <ecNumber evidence="7">2.7.7.42</ecNumber>
        </recommendedName>
        <alternativeName>
            <fullName evidence="7">Adenylyl transferase</fullName>
            <shortName evidence="7">AT</shortName>
            <shortName evidence="7">AT-C</shortName>
        </alternativeName>
    </domain>
</protein>
<keyword evidence="3 7" id="KW-0547">Nucleotide-binding</keyword>
<keyword evidence="6 7" id="KW-0511">Multifunctional enzyme</keyword>
<feature type="domain" description="Glutamate-ammonia ligase adenylyltransferase repeated" evidence="8">
    <location>
        <begin position="570"/>
        <end position="823"/>
    </location>
</feature>
<comment type="catalytic activity">
    <reaction evidence="7">
        <text>[glutamine synthetase]-L-tyrosine + ATP = [glutamine synthetase]-O(4)-(5'-adenylyl)-L-tyrosine + diphosphate</text>
        <dbReference type="Rhea" id="RHEA:18589"/>
        <dbReference type="Rhea" id="RHEA-COMP:10660"/>
        <dbReference type="Rhea" id="RHEA-COMP:10661"/>
        <dbReference type="ChEBI" id="CHEBI:30616"/>
        <dbReference type="ChEBI" id="CHEBI:33019"/>
        <dbReference type="ChEBI" id="CHEBI:46858"/>
        <dbReference type="ChEBI" id="CHEBI:83624"/>
        <dbReference type="EC" id="2.7.7.42"/>
    </reaction>
</comment>
<dbReference type="CDD" id="cd05401">
    <property type="entry name" value="NT_GlnE_GlnD_like"/>
    <property type="match status" value="2"/>
</dbReference>
<dbReference type="InterPro" id="IPR023057">
    <property type="entry name" value="GlnE"/>
</dbReference>
<keyword evidence="1 7" id="KW-0808">Transferase</keyword>
<dbReference type="Gene3D" id="1.20.120.330">
    <property type="entry name" value="Nucleotidyltransferases domain 2"/>
    <property type="match status" value="2"/>
</dbReference>
<dbReference type="GO" id="GO:0016874">
    <property type="term" value="F:ligase activity"/>
    <property type="evidence" value="ECO:0007669"/>
    <property type="project" value="UniProtKB-KW"/>
</dbReference>
<dbReference type="EC" id="2.7.7.42" evidence="7"/>
<dbReference type="PANTHER" id="PTHR30621">
    <property type="entry name" value="GLUTAMINE SYNTHETASE ADENYLYLTRANSFERASE"/>
    <property type="match status" value="1"/>
</dbReference>
<keyword evidence="10" id="KW-0436">Ligase</keyword>
<dbReference type="SUPFAM" id="SSF81593">
    <property type="entry name" value="Nucleotidyltransferase substrate binding subunit/domain"/>
    <property type="match status" value="2"/>
</dbReference>
<gene>
    <name evidence="7 10" type="primary">glnE</name>
    <name evidence="10" type="ORF">GCM10023116_15250</name>
</gene>
<sequence>MIAVIPEQIRQSLQCRRQQFAEIDADTRQFLENLDQTTQHQLDTCWGGSDYAADLCQRKPKLLKTLVNNGQLLQTLSKAAIQQSLNDKLLTATSEEELAATLRQFRHYHQLRIIWRDLNRLADLSETTADLSNLADSCIDSACGWLYKRLCETLGTPYGASAPESEPVPQQMVILGMGKLGAGELNLSSDIDLIFCYPNKGETKGAARSLDNQEFFVRLGQKLITALDAKTVDGFAFRVDMRLRPYGQSGALVLSFAAMEQYYQDQGRDWERYAMIKARVVAGDIRRGEELLKSLRPFVYRRYIDFGAIDALRDMKRLIHREVSRRNMQNNIKLGPGGIREIEFIVQSFQLIHGGRERRLQERSLLTVLSSLEALGYLPQAACQELSEAYHFLRNTEHALQAVADRQTQTLPATTQEYDRLAWVMGHDDRQTFQQALDHHREHVTYHFEQVIRDPDAKPSSNEESGDDWEVLWSARRQPEEEVELLQRHGFTDPETAHRRLLDLRDSKVLKTVRRQSADRIRQFMPALLQTVSHAEDPDQALNRVLPIIEAVLRRTAYLVLLIENPHALEHLVKLCAASPWISEQVARHPVLLDEFLNLGNLYTPPNQEALQDELRQQLSHIPEEDLESQMEALRYFKMAHVLRLAAAQVAGTMPLMKESDYLTWIAESILKEILNIAWNHLTVRYGHPMETHDKPCNPGFVILGYGKLGGIELGPGSDLDLVFIHNGGTNLSTNGEREIDNNLFFTRLGQRIVHILSTATASGQLYDVDMRLRPSGNSGLLVSSLPAFEKYQKNEAWTWEHQALVRARVIAGCSELAARFEQIRATTLGEPRDLDELRKDVLDMRRKMRDNLGTKETGAGIRPDTWNENHLFHLKQDVGGIVDIEFITQYAVLAWSHDHPTLLKWSDNIRILEELERAGLLPAEECQQLRDIYQSYRKILHLRALQKLRSSVSADQFQKERGVVIAIWDQLLQTKTLADATSG</sequence>
<comment type="similarity">
    <text evidence="7">Belongs to the GlnE family.</text>
</comment>
<dbReference type="InterPro" id="IPR005190">
    <property type="entry name" value="GlnE_rpt_dom"/>
</dbReference>
<keyword evidence="5 7" id="KW-0460">Magnesium</keyword>
<comment type="function">
    <text evidence="7">Involved in the regulation of glutamine synthetase GlnA, a key enzyme in the process to assimilate ammonia. When cellular nitrogen levels are high, the C-terminal adenylyl transferase (AT) inactivates GlnA by covalent transfer of an adenylyl group from ATP to specific tyrosine residue of GlnA, thus reducing its activity. Conversely, when nitrogen levels are low, the N-terminal adenylyl removase (AR) activates GlnA by removing the adenylyl group by phosphorolysis, increasing its activity. The regulatory region of GlnE binds the signal transduction protein PII (GlnB) which indicates the nitrogen status of the cell.</text>
</comment>
<reference evidence="11" key="1">
    <citation type="journal article" date="2019" name="Int. J. Syst. Evol. Microbiol.">
        <title>The Global Catalogue of Microorganisms (GCM) 10K type strain sequencing project: providing services to taxonomists for standard genome sequencing and annotation.</title>
        <authorList>
            <consortium name="The Broad Institute Genomics Platform"/>
            <consortium name="The Broad Institute Genome Sequencing Center for Infectious Disease"/>
            <person name="Wu L."/>
            <person name="Ma J."/>
        </authorList>
    </citation>
    <scope>NUCLEOTIDE SEQUENCE [LARGE SCALE GENOMIC DNA]</scope>
    <source>
        <strain evidence="11">JCM 17805</strain>
    </source>
</reference>
<dbReference type="EC" id="2.7.7.89" evidence="7"/>
<comment type="caution">
    <text evidence="10">The sequence shown here is derived from an EMBL/GenBank/DDBJ whole genome shotgun (WGS) entry which is preliminary data.</text>
</comment>
<dbReference type="Pfam" id="PF08335">
    <property type="entry name" value="GlnD_UR_UTase"/>
    <property type="match status" value="2"/>
</dbReference>
<evidence type="ECO:0000256" key="2">
    <source>
        <dbReference type="ARBA" id="ARBA00022695"/>
    </source>
</evidence>
<evidence type="ECO:0000256" key="5">
    <source>
        <dbReference type="ARBA" id="ARBA00022842"/>
    </source>
</evidence>
<feature type="domain" description="Glutamate-ammonia ligase adenylyltransferase repeated" evidence="8">
    <location>
        <begin position="41"/>
        <end position="291"/>
    </location>
</feature>
<dbReference type="NCBIfam" id="NF008292">
    <property type="entry name" value="PRK11072.1"/>
    <property type="match status" value="1"/>
</dbReference>
<dbReference type="EMBL" id="BAABFL010000127">
    <property type="protein sequence ID" value="GAA4649251.1"/>
    <property type="molecule type" value="Genomic_DNA"/>
</dbReference>
<name>A0ABP8V1Y1_9GAMM</name>
<proteinExistence type="inferred from homology"/>
<evidence type="ECO:0000256" key="3">
    <source>
        <dbReference type="ARBA" id="ARBA00022741"/>
    </source>
</evidence>
<evidence type="ECO:0000313" key="11">
    <source>
        <dbReference type="Proteomes" id="UP001500604"/>
    </source>
</evidence>
<dbReference type="RefSeq" id="WP_345195036.1">
    <property type="nucleotide sequence ID" value="NZ_BAABFL010000127.1"/>
</dbReference>